<name>A0A6I4ITA6_9FLAO</name>
<dbReference type="Proteomes" id="UP000431264">
    <property type="component" value="Unassembled WGS sequence"/>
</dbReference>
<keyword evidence="2" id="KW-1185">Reference proteome</keyword>
<organism evidence="1 2">
    <name type="scientific">Flavobacterium profundi</name>
    <dbReference type="NCBI Taxonomy" id="1774945"/>
    <lineage>
        <taxon>Bacteria</taxon>
        <taxon>Pseudomonadati</taxon>
        <taxon>Bacteroidota</taxon>
        <taxon>Flavobacteriia</taxon>
        <taxon>Flavobacteriales</taxon>
        <taxon>Flavobacteriaceae</taxon>
        <taxon>Flavobacterium</taxon>
    </lineage>
</organism>
<keyword evidence="1" id="KW-0121">Carboxypeptidase</keyword>
<evidence type="ECO:0000313" key="2">
    <source>
        <dbReference type="Proteomes" id="UP000431264"/>
    </source>
</evidence>
<reference evidence="2" key="1">
    <citation type="submission" date="2019-05" db="EMBL/GenBank/DDBJ databases">
        <title>Flavobacterium profundi sp. nov., isolated from a deep-sea seamount.</title>
        <authorList>
            <person name="Zhang D.-C."/>
        </authorList>
    </citation>
    <scope>NUCLEOTIDE SEQUENCE [LARGE SCALE GENOMIC DNA]</scope>
    <source>
        <strain evidence="2">TP390</strain>
    </source>
</reference>
<gene>
    <name evidence="1" type="ORF">GOQ30_13130</name>
</gene>
<dbReference type="AlphaFoldDB" id="A0A6I4ITA6"/>
<proteinExistence type="predicted"/>
<accession>A0A6I4ITA6</accession>
<dbReference type="Pfam" id="PF18939">
    <property type="entry name" value="DUF5686"/>
    <property type="match status" value="1"/>
</dbReference>
<comment type="caution">
    <text evidence="1">The sequence shown here is derived from an EMBL/GenBank/DDBJ whole genome shotgun (WGS) entry which is preliminary data.</text>
</comment>
<keyword evidence="1" id="KW-0645">Protease</keyword>
<evidence type="ECO:0000313" key="1">
    <source>
        <dbReference type="EMBL" id="MVO10109.1"/>
    </source>
</evidence>
<dbReference type="OrthoDB" id="604691at2"/>
<dbReference type="RefSeq" id="WP_140998500.1">
    <property type="nucleotide sequence ID" value="NZ_VDCZ01000010.1"/>
</dbReference>
<protein>
    <submittedName>
        <fullName evidence="1">Carboxypeptidase-like regulatory domain-containing protein</fullName>
    </submittedName>
</protein>
<dbReference type="GO" id="GO:0004180">
    <property type="term" value="F:carboxypeptidase activity"/>
    <property type="evidence" value="ECO:0007669"/>
    <property type="project" value="UniProtKB-KW"/>
</dbReference>
<dbReference type="EMBL" id="WQLW01000010">
    <property type="protein sequence ID" value="MVO10109.1"/>
    <property type="molecule type" value="Genomic_DNA"/>
</dbReference>
<keyword evidence="1" id="KW-0378">Hydrolase</keyword>
<dbReference type="InterPro" id="IPR043741">
    <property type="entry name" value="DUF5686"/>
</dbReference>
<sequence length="828" mass="96830">MRYIFFWFVLFHTAISFGQDKIKAQIIDIDSRVPLAYAKVEYLGKTLTTTWEGKFEIAITEYDKPLIIKYKGYQTKNVYISPNQDLVIIKMAIDLNTFEKVEIYTDNKVNKLVKKVIDNKRFNQPEKALESFQYKNYENLLVTANPDSISGKIEPVYKRTLFGKRIIRLDSTNYKFKKMVEKNHLYQTEKVNLIQYNKKGYKETVIATRMAGFKEPLYEYLGLNLFSYSVYENPFEILETPVQNPISNYGRRLYNFYMVDSLNIQNRKTYKVFFQPKKLKSSRLRGLLYIDAETFAIARAYYRIYGIVNINADYTFDYQDKEGLWFPKKRKITVLKGNNVDDIKILGNTIKFSSSLDPTPNTNATDQVYLIIESTPFDIELDKRVTVHNKGIKISIEKDGLKREDSYWKKFAKDTIDKRRLRTYTSLDSLSESKNLERKIFLGKKILNGYYPISIIDLDLRSLVKFNNYEGFRFGLGGVTNDKLSEKYKVAFYGAYGIKDEAFKFGITPSYLLDPTSETWISASYSDDLNEISQITFATDPRRFKIYDPRPINISTFYGNKTTSLFVESNYFPKTETYFALFNSQINPKFDYTFVNNDIAYKTYTITAFQAAIQWNPFSNYMQTPKSRIEIEKRHPKFSFQVTQTVPKMLDNDFVFTKIDFKTFYEIPYLSGQSSSVLLQTGIAFGDVPLTHLYSLQPNNLNRDALLQRITFAGKNSFETMYFNEFFSDKYVSLQLKHTFNRVRLAYRINPEFSFVTRYAWGQINKENTHMGLPFKSLEKGFFESGVECNKLFRGLGVTAFFRYGPNQLPTIEDNIAIKISYFIDLGF</sequence>